<reference evidence="1 2" key="1">
    <citation type="submission" date="2018-08" db="EMBL/GenBank/DDBJ databases">
        <title>Genome and evolution of the arbuscular mycorrhizal fungus Diversispora epigaea (formerly Glomus versiforme) and its bacterial endosymbionts.</title>
        <authorList>
            <person name="Sun X."/>
            <person name="Fei Z."/>
            <person name="Harrison M."/>
        </authorList>
    </citation>
    <scope>NUCLEOTIDE SEQUENCE [LARGE SCALE GENOMIC DNA]</scope>
    <source>
        <strain evidence="1 2">IT104</strain>
    </source>
</reference>
<comment type="caution">
    <text evidence="1">The sequence shown here is derived from an EMBL/GenBank/DDBJ whole genome shotgun (WGS) entry which is preliminary data.</text>
</comment>
<evidence type="ECO:0000313" key="2">
    <source>
        <dbReference type="Proteomes" id="UP000266861"/>
    </source>
</evidence>
<evidence type="ECO:0000313" key="1">
    <source>
        <dbReference type="EMBL" id="RHZ69088.1"/>
    </source>
</evidence>
<name>A0A397I4C1_9GLOM</name>
<proteinExistence type="predicted"/>
<protein>
    <submittedName>
        <fullName evidence="1">Uncharacterized protein</fullName>
    </submittedName>
</protein>
<keyword evidence="2" id="KW-1185">Reference proteome</keyword>
<dbReference type="AlphaFoldDB" id="A0A397I4C1"/>
<accession>A0A397I4C1</accession>
<gene>
    <name evidence="1" type="ORF">Glove_290g35</name>
</gene>
<dbReference type="EMBL" id="PQFF01000264">
    <property type="protein sequence ID" value="RHZ69088.1"/>
    <property type="molecule type" value="Genomic_DNA"/>
</dbReference>
<dbReference type="Proteomes" id="UP000266861">
    <property type="component" value="Unassembled WGS sequence"/>
</dbReference>
<organism evidence="1 2">
    <name type="scientific">Diversispora epigaea</name>
    <dbReference type="NCBI Taxonomy" id="1348612"/>
    <lineage>
        <taxon>Eukaryota</taxon>
        <taxon>Fungi</taxon>
        <taxon>Fungi incertae sedis</taxon>
        <taxon>Mucoromycota</taxon>
        <taxon>Glomeromycotina</taxon>
        <taxon>Glomeromycetes</taxon>
        <taxon>Diversisporales</taxon>
        <taxon>Diversisporaceae</taxon>
        <taxon>Diversispora</taxon>
    </lineage>
</organism>
<sequence length="139" mass="16675">MQWLPNDQQKYKMHISVTEIGRYIYGRIVNIENIETKIIYKLMIVANELEFEELSEKLKSCLVESKASWLRTHFSHIYHLIFDSNKCNEFKDFENNFTSMFTTYSLFSYFEEKFLQLPQRINELISTIINEEHVAEISS</sequence>